<proteinExistence type="inferred from homology"/>
<keyword evidence="9" id="KW-0732">Signal</keyword>
<evidence type="ECO:0000256" key="6">
    <source>
        <dbReference type="ARBA" id="ARBA00023136"/>
    </source>
</evidence>
<dbReference type="InterPro" id="IPR009033">
    <property type="entry name" value="Calreticulin/calnexin_P_dom_sf"/>
</dbReference>
<keyword evidence="3 9" id="KW-0812">Transmembrane</keyword>
<keyword evidence="4 9" id="KW-0256">Endoplasmic reticulum</keyword>
<keyword evidence="5 9" id="KW-1133">Transmembrane helix</keyword>
<dbReference type="Proteomes" id="UP000501346">
    <property type="component" value="Chromosome SeI"/>
</dbReference>
<dbReference type="PANTHER" id="PTHR11073:SF1">
    <property type="entry name" value="CALNEXIN 14D-RELATED"/>
    <property type="match status" value="1"/>
</dbReference>
<name>A0A6C1E1N8_SACPS</name>
<reference evidence="10 11" key="1">
    <citation type="journal article" date="2019" name="BMC Genomics">
        <title>Chromosome level assembly and comparative genome analysis confirm lager-brewing yeasts originated from a single hybridization.</title>
        <authorList>
            <person name="Salazar A.N."/>
            <person name="Gorter de Vries A.R."/>
            <person name="van den Broek M."/>
            <person name="Brouwers N."/>
            <person name="de la Torre Cortes P."/>
            <person name="Kuijpers N.G.A."/>
            <person name="Daran J.G."/>
            <person name="Abeel T."/>
        </authorList>
    </citation>
    <scope>NUCLEOTIDE SEQUENCE [LARGE SCALE GENOMIC DNA]</scope>
    <source>
        <strain evidence="10 11">CBS 1483</strain>
    </source>
</reference>
<evidence type="ECO:0000256" key="1">
    <source>
        <dbReference type="ARBA" id="ARBA00004389"/>
    </source>
</evidence>
<protein>
    <submittedName>
        <fullName evidence="10">Calnexin</fullName>
    </submittedName>
</protein>
<dbReference type="GO" id="GO:0005509">
    <property type="term" value="F:calcium ion binding"/>
    <property type="evidence" value="ECO:0007669"/>
    <property type="project" value="InterPro"/>
</dbReference>
<evidence type="ECO:0000256" key="5">
    <source>
        <dbReference type="ARBA" id="ARBA00022989"/>
    </source>
</evidence>
<evidence type="ECO:0000256" key="3">
    <source>
        <dbReference type="ARBA" id="ARBA00022692"/>
    </source>
</evidence>
<feature type="chain" id="PRO_5025711011" evidence="9">
    <location>
        <begin position="19"/>
        <end position="500"/>
    </location>
</feature>
<dbReference type="PROSITE" id="PS00803">
    <property type="entry name" value="CALRETICULIN_1"/>
    <property type="match status" value="1"/>
</dbReference>
<feature type="transmembrane region" description="Helical" evidence="9">
    <location>
        <begin position="481"/>
        <end position="499"/>
    </location>
</feature>
<sequence>MKVAYLQFLFLNISLVKAVLQQSDFTLRNDSYWEEFEGYVDTKHLNEKWITSGATNEKGAKIYGAQWRISQGPLQGSLPNKGLVVRTNNAAAMIGHVLETPVNVSDTDTLVVQYEIKVENSLTCGGAFIKLVSSLVDTDALKSYSPGKEGVELVFGPDYCVPDTNGVQFAINKVHKITHQSELKYLQEAPLSRLTDNSQSHLYTLIIDEYTQSLQILIDGKIAMARERIKDTSKDLFKPPISPLLVVPNVSVTKPNDWDDRIWIADPALVKPDNWNEHEPLMIPDPNDAKPLEWDESISKYILDPEAKKPHWWEEAEHGEWIPPMVKNPLCNIEHGCGQWKSRLIKNPKYNGPWEPNQVINPNYMGEWQPPEIENPLYYEEKHPLRIENPINGIIFEFWSGSPNMMISNIYLGKNVTEAQIIGNKTWVMRNRASRRLDDSSERKFMNTRLGGLQDTLHSETVSFNFFDRIIDCILESPKSVLTIAVVLLATLSFWYIILI</sequence>
<evidence type="ECO:0000256" key="4">
    <source>
        <dbReference type="ARBA" id="ARBA00022824"/>
    </source>
</evidence>
<dbReference type="PRINTS" id="PR00626">
    <property type="entry name" value="CALRETICULIN"/>
</dbReference>
<dbReference type="Gene3D" id="2.10.250.10">
    <property type="entry name" value="Calreticulin/calnexin, P domain"/>
    <property type="match status" value="1"/>
</dbReference>
<comment type="similarity">
    <text evidence="2 9">Belongs to the calreticulin family.</text>
</comment>
<organism evidence="10 11">
    <name type="scientific">Saccharomyces pastorianus</name>
    <name type="common">Lager yeast</name>
    <name type="synonym">Saccharomyces cerevisiae x Saccharomyces eubayanus</name>
    <dbReference type="NCBI Taxonomy" id="27292"/>
    <lineage>
        <taxon>Eukaryota</taxon>
        <taxon>Fungi</taxon>
        <taxon>Dikarya</taxon>
        <taxon>Ascomycota</taxon>
        <taxon>Saccharomycotina</taxon>
        <taxon>Saccharomycetes</taxon>
        <taxon>Saccharomycetales</taxon>
        <taxon>Saccharomycetaceae</taxon>
        <taxon>Saccharomyces</taxon>
    </lineage>
</organism>
<dbReference type="PANTHER" id="PTHR11073">
    <property type="entry name" value="CALRETICULIN AND CALNEXIN"/>
    <property type="match status" value="1"/>
</dbReference>
<dbReference type="Pfam" id="PF00262">
    <property type="entry name" value="Calreticulin"/>
    <property type="match status" value="1"/>
</dbReference>
<evidence type="ECO:0000256" key="8">
    <source>
        <dbReference type="PIRSR" id="PIRSR601580-3"/>
    </source>
</evidence>
<dbReference type="AlphaFoldDB" id="A0A6C1E1N8"/>
<comment type="subcellular location">
    <subcellularLocation>
        <location evidence="1">Endoplasmic reticulum membrane</location>
        <topology evidence="1">Single-pass membrane protein</topology>
    </subcellularLocation>
</comment>
<evidence type="ECO:0000256" key="2">
    <source>
        <dbReference type="ARBA" id="ARBA00010983"/>
    </source>
</evidence>
<dbReference type="GO" id="GO:0006457">
    <property type="term" value="P:protein folding"/>
    <property type="evidence" value="ECO:0007669"/>
    <property type="project" value="InterPro"/>
</dbReference>
<dbReference type="SUPFAM" id="SSF49899">
    <property type="entry name" value="Concanavalin A-like lectins/glucanases"/>
    <property type="match status" value="1"/>
</dbReference>
<keyword evidence="7 9" id="KW-0143">Chaperone</keyword>
<evidence type="ECO:0000256" key="7">
    <source>
        <dbReference type="ARBA" id="ARBA00023186"/>
    </source>
</evidence>
<dbReference type="SUPFAM" id="SSF63887">
    <property type="entry name" value="P-domain of calnexin/calreticulin"/>
    <property type="match status" value="1"/>
</dbReference>
<accession>A0A6C1E1N8</accession>
<dbReference type="GO" id="GO:0005789">
    <property type="term" value="C:endoplasmic reticulum membrane"/>
    <property type="evidence" value="ECO:0007669"/>
    <property type="project" value="UniProtKB-SubCell"/>
</dbReference>
<dbReference type="Gene3D" id="2.60.120.200">
    <property type="match status" value="1"/>
</dbReference>
<gene>
    <name evidence="10" type="primary">CNE1_2</name>
    <name evidence="10" type="ORF">GRS66_005610</name>
</gene>
<dbReference type="InterPro" id="IPR013320">
    <property type="entry name" value="ConA-like_dom_sf"/>
</dbReference>
<dbReference type="OrthoDB" id="1938156at2759"/>
<keyword evidence="8" id="KW-1015">Disulfide bond</keyword>
<dbReference type="InterPro" id="IPR018124">
    <property type="entry name" value="Calret/calnex_CS"/>
</dbReference>
<dbReference type="InterPro" id="IPR001580">
    <property type="entry name" value="Calret/calnex"/>
</dbReference>
<feature type="disulfide bond" evidence="8">
    <location>
        <begin position="124"/>
        <end position="160"/>
    </location>
</feature>
<dbReference type="EMBL" id="CP048998">
    <property type="protein sequence ID" value="QID83162.1"/>
    <property type="molecule type" value="Genomic_DNA"/>
</dbReference>
<feature type="signal peptide" evidence="9">
    <location>
        <begin position="1"/>
        <end position="18"/>
    </location>
</feature>
<dbReference type="GO" id="GO:0036503">
    <property type="term" value="P:ERAD pathway"/>
    <property type="evidence" value="ECO:0007669"/>
    <property type="project" value="TreeGrafter"/>
</dbReference>
<keyword evidence="6 9" id="KW-0472">Membrane</keyword>
<evidence type="ECO:0000313" key="11">
    <source>
        <dbReference type="Proteomes" id="UP000501346"/>
    </source>
</evidence>
<evidence type="ECO:0000256" key="9">
    <source>
        <dbReference type="RuleBase" id="RU362126"/>
    </source>
</evidence>
<keyword evidence="11" id="KW-1185">Reference proteome</keyword>
<evidence type="ECO:0000313" key="10">
    <source>
        <dbReference type="EMBL" id="QID83162.1"/>
    </source>
</evidence>
<dbReference type="GO" id="GO:0051082">
    <property type="term" value="F:unfolded protein binding"/>
    <property type="evidence" value="ECO:0007669"/>
    <property type="project" value="InterPro"/>
</dbReference>